<keyword evidence="1" id="KW-0175">Coiled coil</keyword>
<evidence type="ECO:0000313" key="2">
    <source>
        <dbReference type="EMBL" id="KAA6306355.1"/>
    </source>
</evidence>
<gene>
    <name evidence="2" type="ORF">EZS27_041989</name>
</gene>
<dbReference type="Gene3D" id="1.20.5.170">
    <property type="match status" value="1"/>
</dbReference>
<reference evidence="2" key="1">
    <citation type="submission" date="2019-03" db="EMBL/GenBank/DDBJ databases">
        <title>Single cell metagenomics reveals metabolic interactions within the superorganism composed of flagellate Streblomastix strix and complex community of Bacteroidetes bacteria on its surface.</title>
        <authorList>
            <person name="Treitli S.C."/>
            <person name="Kolisko M."/>
            <person name="Husnik F."/>
            <person name="Keeling P."/>
            <person name="Hampl V."/>
        </authorList>
    </citation>
    <scope>NUCLEOTIDE SEQUENCE</scope>
    <source>
        <strain evidence="2">STM</strain>
    </source>
</reference>
<accession>A0A5J4PA15</accession>
<dbReference type="AlphaFoldDB" id="A0A5J4PA15"/>
<feature type="coiled-coil region" evidence="1">
    <location>
        <begin position="2"/>
        <end position="50"/>
    </location>
</feature>
<name>A0A5J4PA15_9ZZZZ</name>
<protein>
    <submittedName>
        <fullName evidence="2">Chromosome partition protein Smc</fullName>
    </submittedName>
</protein>
<dbReference type="EMBL" id="SNRY01009977">
    <property type="protein sequence ID" value="KAA6306355.1"/>
    <property type="molecule type" value="Genomic_DNA"/>
</dbReference>
<comment type="caution">
    <text evidence="2">The sequence shown here is derived from an EMBL/GenBank/DDBJ whole genome shotgun (WGS) entry which is preliminary data.</text>
</comment>
<feature type="non-terminal residue" evidence="2">
    <location>
        <position position="131"/>
    </location>
</feature>
<proteinExistence type="predicted"/>
<organism evidence="2">
    <name type="scientific">termite gut metagenome</name>
    <dbReference type="NCBI Taxonomy" id="433724"/>
    <lineage>
        <taxon>unclassified sequences</taxon>
        <taxon>metagenomes</taxon>
        <taxon>organismal metagenomes</taxon>
    </lineage>
</organism>
<sequence>MLNKSRSNVGELKKAVEALTEELAEKTRRIEELQAELASKNIRIQELDAAVTALMADKESLAVDNEIKSKVVANQDKALNTAWFVFGTKPELREQKILQKGDVLKSADFNKDYFTEIDIRTQKEIKLYSKG</sequence>
<evidence type="ECO:0000256" key="1">
    <source>
        <dbReference type="SAM" id="Coils"/>
    </source>
</evidence>